<keyword evidence="2" id="KW-1185">Reference proteome</keyword>
<name>A0A562VB03_9ACTN</name>
<dbReference type="OrthoDB" id="797104at2"/>
<dbReference type="EMBL" id="VLLL01000005">
    <property type="protein sequence ID" value="TWJ15021.1"/>
    <property type="molecule type" value="Genomic_DNA"/>
</dbReference>
<sequence length="183" mass="20072">MPISVESRRRRVAGIMRDHPGAEILDVTSKGPDPWVRLSPFYPHGGIPVPMSPGVTGASVEGVWQALKVFANADVDLATLAVTGMKGLKRTVRRYGPVLGHRAGVAGTELLDYRRARRDIYLPAYRWMLEHRARAEVARLAALAARRPVVLLDYNTNGDVDDLSRPLSHAALIARHVDGAWPA</sequence>
<evidence type="ECO:0000313" key="1">
    <source>
        <dbReference type="EMBL" id="TWJ15021.1"/>
    </source>
</evidence>
<proteinExistence type="predicted"/>
<dbReference type="Pfam" id="PF22075">
    <property type="entry name" value="DUF6939"/>
    <property type="match status" value="1"/>
</dbReference>
<accession>A0A562VB03</accession>
<protein>
    <submittedName>
        <fullName evidence="1">Uncharacterized protein</fullName>
    </submittedName>
</protein>
<gene>
    <name evidence="1" type="ORF">LX16_0718</name>
</gene>
<dbReference type="InterPro" id="IPR054219">
    <property type="entry name" value="DUF6939"/>
</dbReference>
<comment type="caution">
    <text evidence="1">The sequence shown here is derived from an EMBL/GenBank/DDBJ whole genome shotgun (WGS) entry which is preliminary data.</text>
</comment>
<reference evidence="1 2" key="1">
    <citation type="journal article" date="2013" name="Stand. Genomic Sci.">
        <title>Genomic Encyclopedia of Type Strains, Phase I: The one thousand microbial genomes (KMG-I) project.</title>
        <authorList>
            <person name="Kyrpides N.C."/>
            <person name="Woyke T."/>
            <person name="Eisen J.A."/>
            <person name="Garrity G."/>
            <person name="Lilburn T.G."/>
            <person name="Beck B.J."/>
            <person name="Whitman W.B."/>
            <person name="Hugenholtz P."/>
            <person name="Klenk H.P."/>
        </authorList>
    </citation>
    <scope>NUCLEOTIDE SEQUENCE [LARGE SCALE GENOMIC DNA]</scope>
    <source>
        <strain evidence="1 2">DSM 45044</strain>
    </source>
</reference>
<evidence type="ECO:0000313" key="2">
    <source>
        <dbReference type="Proteomes" id="UP000321617"/>
    </source>
</evidence>
<dbReference type="RefSeq" id="WP_147133011.1">
    <property type="nucleotide sequence ID" value="NZ_BAABIJ010000001.1"/>
</dbReference>
<dbReference type="Proteomes" id="UP000321617">
    <property type="component" value="Unassembled WGS sequence"/>
</dbReference>
<organism evidence="1 2">
    <name type="scientific">Stackebrandtia albiflava</name>
    <dbReference type="NCBI Taxonomy" id="406432"/>
    <lineage>
        <taxon>Bacteria</taxon>
        <taxon>Bacillati</taxon>
        <taxon>Actinomycetota</taxon>
        <taxon>Actinomycetes</taxon>
        <taxon>Glycomycetales</taxon>
        <taxon>Glycomycetaceae</taxon>
        <taxon>Stackebrandtia</taxon>
    </lineage>
</organism>
<dbReference type="AlphaFoldDB" id="A0A562VB03"/>